<dbReference type="EMBL" id="JBHTBW010000045">
    <property type="protein sequence ID" value="MFC7442106.1"/>
    <property type="molecule type" value="Genomic_DNA"/>
</dbReference>
<protein>
    <submittedName>
        <fullName evidence="2">Sporulation protein YpjB</fullName>
    </submittedName>
</protein>
<accession>A0ABW2RM87</accession>
<dbReference type="InterPro" id="IPR014231">
    <property type="entry name" value="Spore_YpjB"/>
</dbReference>
<evidence type="ECO:0000313" key="3">
    <source>
        <dbReference type="Proteomes" id="UP001596500"/>
    </source>
</evidence>
<dbReference type="RefSeq" id="WP_379865754.1">
    <property type="nucleotide sequence ID" value="NZ_JBHTBW010000045.1"/>
</dbReference>
<sequence>MQLRWMGSVMVVMLLLSFIHPVVQAGEIEREREEWSQMAEKIETEVQQGHLMAAREDLAVLARQFSKADWLSKKLTLEAVHILAEVLMELEWSLNQVRPDPTKLAQATERMRLAFDALSHPNQPLWQRYYEPLKEGVAEVKQAVKRKQDQQTRQAIEELYAKVQLVRPALIVAKSPYAVHKMDSLITFIRKEKQFDRLASAVGQLEQLLYPLFYGSEQDVMATVNSWNEAEVISLTYWLMLLIVAVLAYVAWRKYRGESPPVAT</sequence>
<dbReference type="Proteomes" id="UP001596500">
    <property type="component" value="Unassembled WGS sequence"/>
</dbReference>
<name>A0ABW2RM87_9BACL</name>
<reference evidence="3" key="1">
    <citation type="journal article" date="2019" name="Int. J. Syst. Evol. Microbiol.">
        <title>The Global Catalogue of Microorganisms (GCM) 10K type strain sequencing project: providing services to taxonomists for standard genome sequencing and annotation.</title>
        <authorList>
            <consortium name="The Broad Institute Genomics Platform"/>
            <consortium name="The Broad Institute Genome Sequencing Center for Infectious Disease"/>
            <person name="Wu L."/>
            <person name="Ma J."/>
        </authorList>
    </citation>
    <scope>NUCLEOTIDE SEQUENCE [LARGE SCALE GENOMIC DNA]</scope>
    <source>
        <strain evidence="3">CGMCC 1.12942</strain>
    </source>
</reference>
<keyword evidence="1" id="KW-0472">Membrane</keyword>
<evidence type="ECO:0000313" key="2">
    <source>
        <dbReference type="EMBL" id="MFC7442106.1"/>
    </source>
</evidence>
<evidence type="ECO:0000256" key="1">
    <source>
        <dbReference type="SAM" id="Phobius"/>
    </source>
</evidence>
<organism evidence="2 3">
    <name type="scientific">Laceyella putida</name>
    <dbReference type="NCBI Taxonomy" id="110101"/>
    <lineage>
        <taxon>Bacteria</taxon>
        <taxon>Bacillati</taxon>
        <taxon>Bacillota</taxon>
        <taxon>Bacilli</taxon>
        <taxon>Bacillales</taxon>
        <taxon>Thermoactinomycetaceae</taxon>
        <taxon>Laceyella</taxon>
    </lineage>
</organism>
<feature type="transmembrane region" description="Helical" evidence="1">
    <location>
        <begin position="235"/>
        <end position="252"/>
    </location>
</feature>
<keyword evidence="1" id="KW-1133">Transmembrane helix</keyword>
<proteinExistence type="predicted"/>
<comment type="caution">
    <text evidence="2">The sequence shown here is derived from an EMBL/GenBank/DDBJ whole genome shotgun (WGS) entry which is preliminary data.</text>
</comment>
<keyword evidence="1" id="KW-0812">Transmembrane</keyword>
<dbReference type="Pfam" id="PF09577">
    <property type="entry name" value="Spore_YpjB"/>
    <property type="match status" value="1"/>
</dbReference>
<gene>
    <name evidence="2" type="ORF">ACFQNG_13505</name>
</gene>
<keyword evidence="3" id="KW-1185">Reference proteome</keyword>